<dbReference type="KEGG" id="gti:FXF46_02485"/>
<protein>
    <submittedName>
        <fullName evidence="1">Uncharacterized protein</fullName>
    </submittedName>
</protein>
<dbReference type="Proteomes" id="UP000323560">
    <property type="component" value="Chromosome"/>
</dbReference>
<organism evidence="1 2">
    <name type="scientific">Gluconobacter thailandicus</name>
    <dbReference type="NCBI Taxonomy" id="257438"/>
    <lineage>
        <taxon>Bacteria</taxon>
        <taxon>Pseudomonadati</taxon>
        <taxon>Pseudomonadota</taxon>
        <taxon>Alphaproteobacteria</taxon>
        <taxon>Acetobacterales</taxon>
        <taxon>Acetobacteraceae</taxon>
        <taxon>Gluconobacter</taxon>
    </lineage>
</organism>
<sequence>MVVSQQCRAKTHLLYAWKPHFAKKAVINADRKTEAHLSTRELVWVAEEHDILENATAYPSSGDWIAFMRVYNRNPLMSQCGHCRNNVVAENFISSCECFRHRTCDACQVLIDDIEMFYYPPCQRIRGGMLSPIECSQQQILNV</sequence>
<name>A0AAP9EPQ5_GLUTH</name>
<reference evidence="1 2" key="1">
    <citation type="submission" date="2019-08" db="EMBL/GenBank/DDBJ databases">
        <title>Gluconobacter frateurii HD924 genome.</title>
        <authorList>
            <person name="Liu Y."/>
            <person name="Zhang P."/>
        </authorList>
    </citation>
    <scope>NUCLEOTIDE SEQUENCE [LARGE SCALE GENOMIC DNA]</scope>
    <source>
        <strain evidence="1 2">HD924</strain>
    </source>
</reference>
<dbReference type="AlphaFoldDB" id="A0AAP9EPQ5"/>
<gene>
    <name evidence="1" type="ORF">FXF46_02485</name>
</gene>
<proteinExistence type="predicted"/>
<dbReference type="EMBL" id="CP043043">
    <property type="protein sequence ID" value="QEH95256.1"/>
    <property type="molecule type" value="Genomic_DNA"/>
</dbReference>
<evidence type="ECO:0000313" key="1">
    <source>
        <dbReference type="EMBL" id="QEH95256.1"/>
    </source>
</evidence>
<evidence type="ECO:0000313" key="2">
    <source>
        <dbReference type="Proteomes" id="UP000323560"/>
    </source>
</evidence>
<accession>A0AAP9EPQ5</accession>